<reference evidence="4 5" key="1">
    <citation type="submission" date="2017-05" db="EMBL/GenBank/DDBJ databases">
        <title>Vagococcus spp. assemblies.</title>
        <authorList>
            <person name="Gulvik C.A."/>
        </authorList>
    </citation>
    <scope>NUCLEOTIDE SEQUENCE [LARGE SCALE GENOMIC DNA]</scope>
    <source>
        <strain evidence="4 5">NCFB 2777</strain>
    </source>
</reference>
<dbReference type="InterPro" id="IPR007737">
    <property type="entry name" value="Mga_HTH"/>
</dbReference>
<dbReference type="InterPro" id="IPR050661">
    <property type="entry name" value="BglG_antiterminators"/>
</dbReference>
<sequence>MDKLLEKRELRDLQILSLLYSEERWWSTEEIAQHLNTSIDSANKSVNILIALANNFEGDFQIVNQKNKGVILHVASNYTIAKIESIYYQNTTSYQIINELFQNPDLTLDKLINDLFISKSTLYRKLKSIDFILEKNNLSLDKNTFKIIGSEMNIREFYYTFYWAIRPDTWPFRMVKRDVFEHRLDTLIRETELELSSVEKMQMYYRMAINFIQQQKKQFITEDVANVVVDPYRLFFLKDIGQSLVANVPAPYQQQEFYYLALIFSTYPYMGADPEAESLLPIVNWYREQQTLSYRISEHWINSLAQHYPNQKIKDTLTDPKFMFMLLSVTNYSLLFPKLFIHSELTASWRNQAAVFKKATPGFYQHVKTIAQSIEEMPEFKESLMSTSYSIYAIYSIFQQFFDLYAFENTLTIKVVSAADAISEVTLSETLKNRMSQNLIISLSNDREDQNQVYDLLLSDVAFPENQGPKSKETYIWDFPPSNRDWQNITDLLDRMIIEKKQ</sequence>
<name>A0A429ZL01_9ENTE</name>
<evidence type="ECO:0000256" key="2">
    <source>
        <dbReference type="ARBA" id="ARBA00023163"/>
    </source>
</evidence>
<dbReference type="Proteomes" id="UP000287239">
    <property type="component" value="Unassembled WGS sequence"/>
</dbReference>
<dbReference type="InterPro" id="IPR036388">
    <property type="entry name" value="WH-like_DNA-bd_sf"/>
</dbReference>
<evidence type="ECO:0000313" key="4">
    <source>
        <dbReference type="EMBL" id="RST94374.1"/>
    </source>
</evidence>
<dbReference type="RefSeq" id="WP_126780863.1">
    <property type="nucleotide sequence ID" value="NZ_NGJU01000015.1"/>
</dbReference>
<evidence type="ECO:0000256" key="1">
    <source>
        <dbReference type="ARBA" id="ARBA00023015"/>
    </source>
</evidence>
<dbReference type="AlphaFoldDB" id="A0A429ZL01"/>
<keyword evidence="2" id="KW-0804">Transcription</keyword>
<keyword evidence="5" id="KW-1185">Reference proteome</keyword>
<accession>A0A429ZL01</accession>
<evidence type="ECO:0000259" key="3">
    <source>
        <dbReference type="Pfam" id="PF05043"/>
    </source>
</evidence>
<feature type="domain" description="Mga helix-turn-helix" evidence="3">
    <location>
        <begin position="78"/>
        <end position="162"/>
    </location>
</feature>
<dbReference type="Pfam" id="PF05043">
    <property type="entry name" value="Mga"/>
    <property type="match status" value="1"/>
</dbReference>
<proteinExistence type="predicted"/>
<dbReference type="Gene3D" id="1.10.10.10">
    <property type="entry name" value="Winged helix-like DNA-binding domain superfamily/Winged helix DNA-binding domain"/>
    <property type="match status" value="1"/>
</dbReference>
<comment type="caution">
    <text evidence="4">The sequence shown here is derived from an EMBL/GenBank/DDBJ whole genome shotgun (WGS) entry which is preliminary data.</text>
</comment>
<gene>
    <name evidence="4" type="ORF">CBF35_10430</name>
</gene>
<dbReference type="PANTHER" id="PTHR30185:SF13">
    <property type="entry name" value="LICABCH OPERON REGULATOR-RELATED"/>
    <property type="match status" value="1"/>
</dbReference>
<dbReference type="PANTHER" id="PTHR30185">
    <property type="entry name" value="CRYPTIC BETA-GLUCOSIDE BGL OPERON ANTITERMINATOR"/>
    <property type="match status" value="1"/>
</dbReference>
<organism evidence="4 5">
    <name type="scientific">Vagococcus salmoninarum</name>
    <dbReference type="NCBI Taxonomy" id="2739"/>
    <lineage>
        <taxon>Bacteria</taxon>
        <taxon>Bacillati</taxon>
        <taxon>Bacillota</taxon>
        <taxon>Bacilli</taxon>
        <taxon>Lactobacillales</taxon>
        <taxon>Enterococcaceae</taxon>
        <taxon>Vagococcus</taxon>
    </lineage>
</organism>
<dbReference type="EMBL" id="NGJU01000015">
    <property type="protein sequence ID" value="RST94374.1"/>
    <property type="molecule type" value="Genomic_DNA"/>
</dbReference>
<dbReference type="GeneID" id="98568789"/>
<protein>
    <recommendedName>
        <fullName evidence="3">Mga helix-turn-helix domain-containing protein</fullName>
    </recommendedName>
</protein>
<keyword evidence="1" id="KW-0805">Transcription regulation</keyword>
<dbReference type="OrthoDB" id="2188960at2"/>
<evidence type="ECO:0000313" key="5">
    <source>
        <dbReference type="Proteomes" id="UP000287239"/>
    </source>
</evidence>